<comment type="caution">
    <text evidence="1">The sequence shown here is derived from an EMBL/GenBank/DDBJ whole genome shotgun (WGS) entry which is preliminary data.</text>
</comment>
<accession>A0AAN4Z2Z9</accession>
<proteinExistence type="predicted"/>
<evidence type="ECO:0000313" key="1">
    <source>
        <dbReference type="EMBL" id="GMR30310.1"/>
    </source>
</evidence>
<dbReference type="Proteomes" id="UP001328107">
    <property type="component" value="Unassembled WGS sequence"/>
</dbReference>
<gene>
    <name evidence="1" type="ORF">PMAYCL1PPCAC_00505</name>
</gene>
<keyword evidence="2" id="KW-1185">Reference proteome</keyword>
<protein>
    <submittedName>
        <fullName evidence="1">Uncharacterized protein</fullName>
    </submittedName>
</protein>
<dbReference type="EMBL" id="BTRK01000001">
    <property type="protein sequence ID" value="GMR30310.1"/>
    <property type="molecule type" value="Genomic_DNA"/>
</dbReference>
<evidence type="ECO:0000313" key="2">
    <source>
        <dbReference type="Proteomes" id="UP001328107"/>
    </source>
</evidence>
<dbReference type="AlphaFoldDB" id="A0AAN4Z2Z9"/>
<organism evidence="1 2">
    <name type="scientific">Pristionchus mayeri</name>
    <dbReference type="NCBI Taxonomy" id="1317129"/>
    <lineage>
        <taxon>Eukaryota</taxon>
        <taxon>Metazoa</taxon>
        <taxon>Ecdysozoa</taxon>
        <taxon>Nematoda</taxon>
        <taxon>Chromadorea</taxon>
        <taxon>Rhabditida</taxon>
        <taxon>Rhabditina</taxon>
        <taxon>Diplogasteromorpha</taxon>
        <taxon>Diplogasteroidea</taxon>
        <taxon>Neodiplogasteridae</taxon>
        <taxon>Pristionchus</taxon>
    </lineage>
</organism>
<sequence length="100" mass="11386">MHIHSLIKKLKNVKILTIRFKQNSTEKFVMNSSFVIDLVQLCEELILDLTADVNGHWGRILHSLGMNMVGGSTNLRKLKCVNMIVDVYKCLLLNIGIKFS</sequence>
<feature type="non-terminal residue" evidence="1">
    <location>
        <position position="100"/>
    </location>
</feature>
<name>A0AAN4Z2Z9_9BILA</name>
<reference evidence="2" key="1">
    <citation type="submission" date="2022-10" db="EMBL/GenBank/DDBJ databases">
        <title>Genome assembly of Pristionchus species.</title>
        <authorList>
            <person name="Yoshida K."/>
            <person name="Sommer R.J."/>
        </authorList>
    </citation>
    <scope>NUCLEOTIDE SEQUENCE [LARGE SCALE GENOMIC DNA]</scope>
    <source>
        <strain evidence="2">RS5460</strain>
    </source>
</reference>